<feature type="transmembrane region" description="Helical" evidence="1">
    <location>
        <begin position="42"/>
        <end position="63"/>
    </location>
</feature>
<protein>
    <submittedName>
        <fullName evidence="2">Uncharacterized protein</fullName>
    </submittedName>
</protein>
<dbReference type="OrthoDB" id="290340at2"/>
<dbReference type="RefSeq" id="WP_145377279.1">
    <property type="nucleotide sequence ID" value="NZ_CAXBED010000032.1"/>
</dbReference>
<keyword evidence="1" id="KW-1133">Transmembrane helix</keyword>
<proteinExistence type="predicted"/>
<reference evidence="2 3" key="1">
    <citation type="submission" date="2019-02" db="EMBL/GenBank/DDBJ databases">
        <title>Deep-cultivation of Planctomycetes and their phenomic and genomic characterization uncovers novel biology.</title>
        <authorList>
            <person name="Wiegand S."/>
            <person name="Jogler M."/>
            <person name="Boedeker C."/>
            <person name="Pinto D."/>
            <person name="Vollmers J."/>
            <person name="Rivas-Marin E."/>
            <person name="Kohn T."/>
            <person name="Peeters S.H."/>
            <person name="Heuer A."/>
            <person name="Rast P."/>
            <person name="Oberbeckmann S."/>
            <person name="Bunk B."/>
            <person name="Jeske O."/>
            <person name="Meyerdierks A."/>
            <person name="Storesund J.E."/>
            <person name="Kallscheuer N."/>
            <person name="Luecker S."/>
            <person name="Lage O.M."/>
            <person name="Pohl T."/>
            <person name="Merkel B.J."/>
            <person name="Hornburger P."/>
            <person name="Mueller R.-W."/>
            <person name="Bruemmer F."/>
            <person name="Labrenz M."/>
            <person name="Spormann A.M."/>
            <person name="Op den Camp H."/>
            <person name="Overmann J."/>
            <person name="Amann R."/>
            <person name="Jetten M.S.M."/>
            <person name="Mascher T."/>
            <person name="Medema M.H."/>
            <person name="Devos D.P."/>
            <person name="Kaster A.-K."/>
            <person name="Ovreas L."/>
            <person name="Rohde M."/>
            <person name="Galperin M.Y."/>
            <person name="Jogler C."/>
        </authorList>
    </citation>
    <scope>NUCLEOTIDE SEQUENCE [LARGE SCALE GENOMIC DNA]</scope>
    <source>
        <strain evidence="2 3">Mal52</strain>
    </source>
</reference>
<evidence type="ECO:0000256" key="1">
    <source>
        <dbReference type="SAM" id="Phobius"/>
    </source>
</evidence>
<dbReference type="AlphaFoldDB" id="A0A517ZR65"/>
<feature type="transmembrane region" description="Helical" evidence="1">
    <location>
        <begin position="12"/>
        <end position="30"/>
    </location>
</feature>
<evidence type="ECO:0000313" key="2">
    <source>
        <dbReference type="EMBL" id="QDU44992.1"/>
    </source>
</evidence>
<keyword evidence="1" id="KW-0472">Membrane</keyword>
<dbReference type="KEGG" id="sdyn:Mal52_34800"/>
<dbReference type="EMBL" id="CP036276">
    <property type="protein sequence ID" value="QDU44992.1"/>
    <property type="molecule type" value="Genomic_DNA"/>
</dbReference>
<sequence>MSNLILFSSINFLWYAFPLAAVVSLVYSASRYESPKIILLRSGRLFTTIIIFMALVLGFLFVVQR</sequence>
<keyword evidence="1" id="KW-0812">Transmembrane</keyword>
<dbReference type="Proteomes" id="UP000319383">
    <property type="component" value="Chromosome"/>
</dbReference>
<keyword evidence="3" id="KW-1185">Reference proteome</keyword>
<evidence type="ECO:0000313" key="3">
    <source>
        <dbReference type="Proteomes" id="UP000319383"/>
    </source>
</evidence>
<organism evidence="2 3">
    <name type="scientific">Symmachiella dynata</name>
    <dbReference type="NCBI Taxonomy" id="2527995"/>
    <lineage>
        <taxon>Bacteria</taxon>
        <taxon>Pseudomonadati</taxon>
        <taxon>Planctomycetota</taxon>
        <taxon>Planctomycetia</taxon>
        <taxon>Planctomycetales</taxon>
        <taxon>Planctomycetaceae</taxon>
        <taxon>Symmachiella</taxon>
    </lineage>
</organism>
<gene>
    <name evidence="2" type="ORF">Mal52_34800</name>
</gene>
<accession>A0A517ZR65</accession>
<name>A0A517ZR65_9PLAN</name>